<dbReference type="EMBL" id="KN823286">
    <property type="protein sequence ID" value="KIO18446.1"/>
    <property type="molecule type" value="Genomic_DNA"/>
</dbReference>
<accession>A0A0C3Q4Y7</accession>
<protein>
    <submittedName>
        <fullName evidence="2">Uncharacterized protein</fullName>
    </submittedName>
</protein>
<keyword evidence="3" id="KW-1185">Reference proteome</keyword>
<organism evidence="2 3">
    <name type="scientific">Tulasnella calospora MUT 4182</name>
    <dbReference type="NCBI Taxonomy" id="1051891"/>
    <lineage>
        <taxon>Eukaryota</taxon>
        <taxon>Fungi</taxon>
        <taxon>Dikarya</taxon>
        <taxon>Basidiomycota</taxon>
        <taxon>Agaricomycotina</taxon>
        <taxon>Agaricomycetes</taxon>
        <taxon>Cantharellales</taxon>
        <taxon>Tulasnellaceae</taxon>
        <taxon>Tulasnella</taxon>
    </lineage>
</organism>
<sequence>MNKLSGKAAGDPDWPTSGSSRAGRVFYSIVDDDSEKLKVEGSQNEGFYHLKQNATTIIQVVEMLNSIRDRRAQEALDAYDDGLYRYLVSIMRRVSGFYKGSSWKLVARTLSDFESREAAGFKHDLEGRQQWKAWLESSLTPEPESVGPSATNLTAIRGQGRGQIPSSPVGASPSSEAAGFRLDPEGCQQSKAWLEDAATPEPESAGTPATNLTGVQCSDNNQIPASPVEAPPPWEDYGPFPNPGEEQNHSKESEDIPPPVFGALDPKDKLSPRKALTDTLEQLRLDQTQDRCPSEPPSKSTSPLKYPKWVKTRSGAPPQGADKTRSSQQFQQLNGIVVGSNRAGLGPKIVSLSKDVPETHIQQSNEDGQNILNPTVMTNKKGKQKAAPPHAASRGATQQSQLFKENLLGLNMDVLEPKASSSGLDAEQTHIEDGQNMTTKTLSREQKGKQKAAEPLHQTSKGAKKRVAMLSVDEAGLASGHNAPAAKRPKIQSRPREGFVHMLWDVLNEQKNIALGKAAMSDEELLACTRKVLATSKTKDTSKLTKYMKTLGSGCGSYFLPIQGLNTSELEAWNELKTFYMKVNST</sequence>
<dbReference type="HOGENOM" id="CLU_522952_0_0_1"/>
<feature type="region of interest" description="Disordered" evidence="1">
    <location>
        <begin position="419"/>
        <end position="464"/>
    </location>
</feature>
<dbReference type="AlphaFoldDB" id="A0A0C3Q4Y7"/>
<feature type="region of interest" description="Disordered" evidence="1">
    <location>
        <begin position="158"/>
        <end position="182"/>
    </location>
</feature>
<proteinExistence type="predicted"/>
<reference evidence="3" key="2">
    <citation type="submission" date="2015-01" db="EMBL/GenBank/DDBJ databases">
        <title>Evolutionary Origins and Diversification of the Mycorrhizal Mutualists.</title>
        <authorList>
            <consortium name="DOE Joint Genome Institute"/>
            <consortium name="Mycorrhizal Genomics Consortium"/>
            <person name="Kohler A."/>
            <person name="Kuo A."/>
            <person name="Nagy L.G."/>
            <person name="Floudas D."/>
            <person name="Copeland A."/>
            <person name="Barry K.W."/>
            <person name="Cichocki N."/>
            <person name="Veneault-Fourrey C."/>
            <person name="LaButti K."/>
            <person name="Lindquist E.A."/>
            <person name="Lipzen A."/>
            <person name="Lundell T."/>
            <person name="Morin E."/>
            <person name="Murat C."/>
            <person name="Riley R."/>
            <person name="Ohm R."/>
            <person name="Sun H."/>
            <person name="Tunlid A."/>
            <person name="Henrissat B."/>
            <person name="Grigoriev I.V."/>
            <person name="Hibbett D.S."/>
            <person name="Martin F."/>
        </authorList>
    </citation>
    <scope>NUCLEOTIDE SEQUENCE [LARGE SCALE GENOMIC DNA]</scope>
    <source>
        <strain evidence="3">MUT 4182</strain>
    </source>
</reference>
<feature type="compositionally biased region" description="Polar residues" evidence="1">
    <location>
        <begin position="207"/>
        <end position="224"/>
    </location>
</feature>
<evidence type="ECO:0000313" key="3">
    <source>
        <dbReference type="Proteomes" id="UP000054248"/>
    </source>
</evidence>
<reference evidence="2 3" key="1">
    <citation type="submission" date="2014-04" db="EMBL/GenBank/DDBJ databases">
        <authorList>
            <consortium name="DOE Joint Genome Institute"/>
            <person name="Kuo A."/>
            <person name="Girlanda M."/>
            <person name="Perotto S."/>
            <person name="Kohler A."/>
            <person name="Nagy L.G."/>
            <person name="Floudas D."/>
            <person name="Copeland A."/>
            <person name="Barry K.W."/>
            <person name="Cichocki N."/>
            <person name="Veneault-Fourrey C."/>
            <person name="LaButti K."/>
            <person name="Lindquist E.A."/>
            <person name="Lipzen A."/>
            <person name="Lundell T."/>
            <person name="Morin E."/>
            <person name="Murat C."/>
            <person name="Sun H."/>
            <person name="Tunlid A."/>
            <person name="Henrissat B."/>
            <person name="Grigoriev I.V."/>
            <person name="Hibbett D.S."/>
            <person name="Martin F."/>
            <person name="Nordberg H.P."/>
            <person name="Cantor M.N."/>
            <person name="Hua S.X."/>
        </authorList>
    </citation>
    <scope>NUCLEOTIDE SEQUENCE [LARGE SCALE GENOMIC DNA]</scope>
    <source>
        <strain evidence="2 3">MUT 4182</strain>
    </source>
</reference>
<dbReference type="Proteomes" id="UP000054248">
    <property type="component" value="Unassembled WGS sequence"/>
</dbReference>
<gene>
    <name evidence="2" type="ORF">M407DRAFT_11881</name>
</gene>
<dbReference type="OrthoDB" id="3268041at2759"/>
<feature type="compositionally biased region" description="Basic and acidic residues" evidence="1">
    <location>
        <begin position="281"/>
        <end position="293"/>
    </location>
</feature>
<feature type="region of interest" description="Disordered" evidence="1">
    <location>
        <begin position="195"/>
        <end position="328"/>
    </location>
</feature>
<evidence type="ECO:0000256" key="1">
    <source>
        <dbReference type="SAM" id="MobiDB-lite"/>
    </source>
</evidence>
<feature type="compositionally biased region" description="Basic and acidic residues" evidence="1">
    <location>
        <begin position="442"/>
        <end position="454"/>
    </location>
</feature>
<name>A0A0C3Q4Y7_9AGAM</name>
<evidence type="ECO:0000313" key="2">
    <source>
        <dbReference type="EMBL" id="KIO18446.1"/>
    </source>
</evidence>